<dbReference type="Gene3D" id="3.30.70.1230">
    <property type="entry name" value="Nucleotide cyclase"/>
    <property type="match status" value="1"/>
</dbReference>
<organism evidence="9 10">
    <name type="scientific">Protopolystoma xenopodis</name>
    <dbReference type="NCBI Taxonomy" id="117903"/>
    <lineage>
        <taxon>Eukaryota</taxon>
        <taxon>Metazoa</taxon>
        <taxon>Spiralia</taxon>
        <taxon>Lophotrochozoa</taxon>
        <taxon>Platyhelminthes</taxon>
        <taxon>Monogenea</taxon>
        <taxon>Polyopisthocotylea</taxon>
        <taxon>Polystomatidea</taxon>
        <taxon>Polystomatidae</taxon>
        <taxon>Protopolystoma</taxon>
    </lineage>
</organism>
<dbReference type="OrthoDB" id="60033at2759"/>
<evidence type="ECO:0000256" key="5">
    <source>
        <dbReference type="ARBA" id="ARBA00023136"/>
    </source>
</evidence>
<proteinExistence type="inferred from homology"/>
<keyword evidence="6 7" id="KW-0456">Lyase</keyword>
<evidence type="ECO:0000313" key="10">
    <source>
        <dbReference type="Proteomes" id="UP000784294"/>
    </source>
</evidence>
<evidence type="ECO:0000256" key="7">
    <source>
        <dbReference type="RuleBase" id="RU000405"/>
    </source>
</evidence>
<comment type="caution">
    <text evidence="9">The sequence shown here is derived from an EMBL/GenBank/DDBJ whole genome shotgun (WGS) entry which is preliminary data.</text>
</comment>
<name>A0A448XS05_9PLAT</name>
<evidence type="ECO:0000259" key="8">
    <source>
        <dbReference type="PROSITE" id="PS50125"/>
    </source>
</evidence>
<gene>
    <name evidence="9" type="ORF">PXEA_LOCUS36948</name>
</gene>
<dbReference type="GO" id="GO:0004383">
    <property type="term" value="F:guanylate cyclase activity"/>
    <property type="evidence" value="ECO:0007669"/>
    <property type="project" value="TreeGrafter"/>
</dbReference>
<dbReference type="InterPro" id="IPR029787">
    <property type="entry name" value="Nucleotide_cyclase"/>
</dbReference>
<reference evidence="9" key="1">
    <citation type="submission" date="2018-11" db="EMBL/GenBank/DDBJ databases">
        <authorList>
            <consortium name="Pathogen Informatics"/>
        </authorList>
    </citation>
    <scope>NUCLEOTIDE SEQUENCE</scope>
</reference>
<dbReference type="PANTHER" id="PTHR11920">
    <property type="entry name" value="GUANYLYL CYCLASE"/>
    <property type="match status" value="1"/>
</dbReference>
<dbReference type="PROSITE" id="PS00452">
    <property type="entry name" value="GUANYLATE_CYCLASE_1"/>
    <property type="match status" value="1"/>
</dbReference>
<dbReference type="GO" id="GO:0000166">
    <property type="term" value="F:nucleotide binding"/>
    <property type="evidence" value="ECO:0007669"/>
    <property type="project" value="UniProtKB-KW"/>
</dbReference>
<evidence type="ECO:0000313" key="9">
    <source>
        <dbReference type="EMBL" id="VEL43508.1"/>
    </source>
</evidence>
<keyword evidence="3" id="KW-0547">Nucleotide-binding</keyword>
<dbReference type="GO" id="GO:0007168">
    <property type="term" value="P:receptor guanylyl cyclase signaling pathway"/>
    <property type="evidence" value="ECO:0007669"/>
    <property type="project" value="TreeGrafter"/>
</dbReference>
<dbReference type="PANTHER" id="PTHR11920:SF335">
    <property type="entry name" value="GUANYLATE CYCLASE"/>
    <property type="match status" value="1"/>
</dbReference>
<evidence type="ECO:0000256" key="3">
    <source>
        <dbReference type="ARBA" id="ARBA00022741"/>
    </source>
</evidence>
<keyword evidence="4" id="KW-1133">Transmembrane helix</keyword>
<protein>
    <recommendedName>
        <fullName evidence="8">Guanylate cyclase domain-containing protein</fullName>
    </recommendedName>
</protein>
<evidence type="ECO:0000256" key="1">
    <source>
        <dbReference type="ARBA" id="ARBA00004370"/>
    </source>
</evidence>
<dbReference type="InterPro" id="IPR050401">
    <property type="entry name" value="Cyclic_nucleotide_synthase"/>
</dbReference>
<dbReference type="PROSITE" id="PS50125">
    <property type="entry name" value="GUANYLATE_CYCLASE_2"/>
    <property type="match status" value="1"/>
</dbReference>
<dbReference type="GO" id="GO:0004016">
    <property type="term" value="F:adenylate cyclase activity"/>
    <property type="evidence" value="ECO:0007669"/>
    <property type="project" value="TreeGrafter"/>
</dbReference>
<evidence type="ECO:0000256" key="2">
    <source>
        <dbReference type="ARBA" id="ARBA00022692"/>
    </source>
</evidence>
<dbReference type="GO" id="GO:0005886">
    <property type="term" value="C:plasma membrane"/>
    <property type="evidence" value="ECO:0007669"/>
    <property type="project" value="TreeGrafter"/>
</dbReference>
<accession>A0A448XS05</accession>
<evidence type="ECO:0000256" key="4">
    <source>
        <dbReference type="ARBA" id="ARBA00022989"/>
    </source>
</evidence>
<keyword evidence="10" id="KW-1185">Reference proteome</keyword>
<dbReference type="InterPro" id="IPR001054">
    <property type="entry name" value="A/G_cyclase"/>
</dbReference>
<dbReference type="Proteomes" id="UP000784294">
    <property type="component" value="Unassembled WGS sequence"/>
</dbReference>
<dbReference type="SUPFAM" id="SSF55073">
    <property type="entry name" value="Nucleotide cyclase"/>
    <property type="match status" value="1"/>
</dbReference>
<dbReference type="GO" id="GO:0001653">
    <property type="term" value="F:peptide receptor activity"/>
    <property type="evidence" value="ECO:0007669"/>
    <property type="project" value="TreeGrafter"/>
</dbReference>
<dbReference type="InterPro" id="IPR018297">
    <property type="entry name" value="A/G_cyclase_CS"/>
</dbReference>
<dbReference type="Pfam" id="PF00211">
    <property type="entry name" value="Guanylate_cyc"/>
    <property type="match status" value="1"/>
</dbReference>
<keyword evidence="2" id="KW-0812">Transmembrane</keyword>
<dbReference type="GO" id="GO:0035556">
    <property type="term" value="P:intracellular signal transduction"/>
    <property type="evidence" value="ECO:0007669"/>
    <property type="project" value="InterPro"/>
</dbReference>
<comment type="similarity">
    <text evidence="7">Belongs to the adenylyl cyclase class-4/guanylyl cyclase family.</text>
</comment>
<evidence type="ECO:0000256" key="6">
    <source>
        <dbReference type="ARBA" id="ARBA00023239"/>
    </source>
</evidence>
<dbReference type="AlphaFoldDB" id="A0A448XS05"/>
<comment type="subcellular location">
    <subcellularLocation>
        <location evidence="1">Membrane</location>
    </subcellularLocation>
</comment>
<sequence>MISSIEVHPTNSLWRQDQVARTRSDHIYPGFFFNHNFSSFQLAFFVLVASFLPPTRYLTQGLHTGRTVAGVVGIKMPRYCLFGDTVNIALQLEATGALVDQTSNLSKYGTSCVSTIEKCSFQSQMLPAKASHHHRLQNNDVSQNRDALHTRDERIFA</sequence>
<dbReference type="EMBL" id="CAAALY010282174">
    <property type="protein sequence ID" value="VEL43508.1"/>
    <property type="molecule type" value="Genomic_DNA"/>
</dbReference>
<feature type="domain" description="Guanylate cyclase" evidence="8">
    <location>
        <begin position="61"/>
        <end position="93"/>
    </location>
</feature>
<keyword evidence="5" id="KW-0472">Membrane</keyword>